<sequence length="108" mass="11767">MAGQALRRDKLVRELTNGVAIVVGVAAACGAIGAWQHGLWPLVVLCAFLFVACVPILVRALLDELRDWALLALLVVSLPLLLFPSGRRRWSRMWTARSKAEPAAPARV</sequence>
<dbReference type="RefSeq" id="WP_153342753.1">
    <property type="nucleotide sequence ID" value="NZ_WEGI01000006.1"/>
</dbReference>
<feature type="transmembrane region" description="Helical" evidence="1">
    <location>
        <begin position="15"/>
        <end position="35"/>
    </location>
</feature>
<gene>
    <name evidence="2" type="ORF">NRB56_31610</name>
</gene>
<accession>A0A7K0DPS1</accession>
<keyword evidence="3" id="KW-1185">Reference proteome</keyword>
<organism evidence="2 3">
    <name type="scientific">Nocardia aurantia</name>
    <dbReference type="NCBI Taxonomy" id="2585199"/>
    <lineage>
        <taxon>Bacteria</taxon>
        <taxon>Bacillati</taxon>
        <taxon>Actinomycetota</taxon>
        <taxon>Actinomycetes</taxon>
        <taxon>Mycobacteriales</taxon>
        <taxon>Nocardiaceae</taxon>
        <taxon>Nocardia</taxon>
    </lineage>
</organism>
<evidence type="ECO:0000313" key="2">
    <source>
        <dbReference type="EMBL" id="MQY27578.1"/>
    </source>
</evidence>
<proteinExistence type="predicted"/>
<comment type="caution">
    <text evidence="2">The sequence shown here is derived from an EMBL/GenBank/DDBJ whole genome shotgun (WGS) entry which is preliminary data.</text>
</comment>
<protein>
    <submittedName>
        <fullName evidence="2">Uncharacterized protein</fullName>
    </submittedName>
</protein>
<keyword evidence="1" id="KW-0472">Membrane</keyword>
<feature type="transmembrane region" description="Helical" evidence="1">
    <location>
        <begin position="42"/>
        <end position="62"/>
    </location>
</feature>
<keyword evidence="1" id="KW-1133">Transmembrane helix</keyword>
<evidence type="ECO:0000313" key="3">
    <source>
        <dbReference type="Proteomes" id="UP000431401"/>
    </source>
</evidence>
<keyword evidence="1" id="KW-0812">Transmembrane</keyword>
<dbReference type="AlphaFoldDB" id="A0A7K0DPS1"/>
<dbReference type="EMBL" id="WEGI01000006">
    <property type="protein sequence ID" value="MQY27578.1"/>
    <property type="molecule type" value="Genomic_DNA"/>
</dbReference>
<name>A0A7K0DPS1_9NOCA</name>
<reference evidence="2 3" key="1">
    <citation type="submission" date="2019-10" db="EMBL/GenBank/DDBJ databases">
        <title>Nocardia macrotermitis sp. nov. and Nocardia aurantia sp. nov., isolated from the gut of fungus growing-termite Macrotermes natalensis.</title>
        <authorList>
            <person name="Benndorf R."/>
            <person name="Schwitalla J."/>
            <person name="Martin K."/>
            <person name="De Beer W."/>
            <person name="Kaster A.-K."/>
            <person name="Vollmers J."/>
            <person name="Poulsen M."/>
            <person name="Beemelmanns C."/>
        </authorList>
    </citation>
    <scope>NUCLEOTIDE SEQUENCE [LARGE SCALE GENOMIC DNA]</scope>
    <source>
        <strain evidence="2 3">RB56</strain>
    </source>
</reference>
<evidence type="ECO:0000256" key="1">
    <source>
        <dbReference type="SAM" id="Phobius"/>
    </source>
</evidence>
<dbReference type="PROSITE" id="PS51257">
    <property type="entry name" value="PROKAR_LIPOPROTEIN"/>
    <property type="match status" value="1"/>
</dbReference>
<dbReference type="OrthoDB" id="9911136at2"/>
<feature type="transmembrane region" description="Helical" evidence="1">
    <location>
        <begin position="68"/>
        <end position="84"/>
    </location>
</feature>
<dbReference type="Proteomes" id="UP000431401">
    <property type="component" value="Unassembled WGS sequence"/>
</dbReference>